<dbReference type="Proteomes" id="UP000708208">
    <property type="component" value="Unassembled WGS sequence"/>
</dbReference>
<dbReference type="EMBL" id="CAJVCH010541290">
    <property type="protein sequence ID" value="CAG7826831.1"/>
    <property type="molecule type" value="Genomic_DNA"/>
</dbReference>
<accession>A0A8J2L375</accession>
<evidence type="ECO:0000313" key="2">
    <source>
        <dbReference type="Proteomes" id="UP000708208"/>
    </source>
</evidence>
<proteinExistence type="predicted"/>
<gene>
    <name evidence="1" type="ORF">AFUS01_LOCUS36866</name>
</gene>
<comment type="caution">
    <text evidence="1">The sequence shown here is derived from an EMBL/GenBank/DDBJ whole genome shotgun (WGS) entry which is preliminary data.</text>
</comment>
<sequence>MASENIYRKSDTRFVVLPPRSEPIRWNNETLPSGLAGTNDTKVVLVQPEVNAYTVVTTPWHRKINLPQDSSRNSCWNSRYTVVFGSV</sequence>
<organism evidence="1 2">
    <name type="scientific">Allacma fusca</name>
    <dbReference type="NCBI Taxonomy" id="39272"/>
    <lineage>
        <taxon>Eukaryota</taxon>
        <taxon>Metazoa</taxon>
        <taxon>Ecdysozoa</taxon>
        <taxon>Arthropoda</taxon>
        <taxon>Hexapoda</taxon>
        <taxon>Collembola</taxon>
        <taxon>Symphypleona</taxon>
        <taxon>Sminthuridae</taxon>
        <taxon>Allacma</taxon>
    </lineage>
</organism>
<protein>
    <submittedName>
        <fullName evidence="1">Uncharacterized protein</fullName>
    </submittedName>
</protein>
<evidence type="ECO:0000313" key="1">
    <source>
        <dbReference type="EMBL" id="CAG7826831.1"/>
    </source>
</evidence>
<keyword evidence="2" id="KW-1185">Reference proteome</keyword>
<reference evidence="1" key="1">
    <citation type="submission" date="2021-06" db="EMBL/GenBank/DDBJ databases">
        <authorList>
            <person name="Hodson N. C."/>
            <person name="Mongue J. A."/>
            <person name="Jaron S. K."/>
        </authorList>
    </citation>
    <scope>NUCLEOTIDE SEQUENCE</scope>
</reference>
<feature type="non-terminal residue" evidence="1">
    <location>
        <position position="87"/>
    </location>
</feature>
<name>A0A8J2L375_9HEXA</name>
<dbReference type="AlphaFoldDB" id="A0A8J2L375"/>